<evidence type="ECO:0000313" key="1">
    <source>
        <dbReference type="EMBL" id="BBH08025.1"/>
    </source>
</evidence>
<dbReference type="EMBL" id="AP019303">
    <property type="protein sequence ID" value="BBH08025.1"/>
    <property type="molecule type" value="Genomic_DNA"/>
</dbReference>
<organism evidence="1">
    <name type="scientific">Prunus dulcis</name>
    <name type="common">Almond</name>
    <name type="synonym">Amygdalus dulcis</name>
    <dbReference type="NCBI Taxonomy" id="3755"/>
    <lineage>
        <taxon>Eukaryota</taxon>
        <taxon>Viridiplantae</taxon>
        <taxon>Streptophyta</taxon>
        <taxon>Embryophyta</taxon>
        <taxon>Tracheophyta</taxon>
        <taxon>Spermatophyta</taxon>
        <taxon>Magnoliopsida</taxon>
        <taxon>eudicotyledons</taxon>
        <taxon>Gunneridae</taxon>
        <taxon>Pentapetalae</taxon>
        <taxon>rosids</taxon>
        <taxon>fabids</taxon>
        <taxon>Rosales</taxon>
        <taxon>Rosaceae</taxon>
        <taxon>Amygdaloideae</taxon>
        <taxon>Amygdaleae</taxon>
        <taxon>Prunus</taxon>
    </lineage>
</organism>
<dbReference type="SUPFAM" id="SSF52058">
    <property type="entry name" value="L domain-like"/>
    <property type="match status" value="1"/>
</dbReference>
<gene>
    <name evidence="1" type="ORF">Prudu_020107</name>
</gene>
<name>A0A4Y1RVP7_PRUDU</name>
<reference evidence="1" key="1">
    <citation type="journal article" date="2019" name="Science">
        <title>Mutation of a bHLH transcription factor allowed almond domestication.</title>
        <authorList>
            <person name="Sanchez-Perez R."/>
            <person name="Pavan S."/>
            <person name="Mazzeo R."/>
            <person name="Moldovan C."/>
            <person name="Aiese Cigliano R."/>
            <person name="Del Cueto J."/>
            <person name="Ricciardi F."/>
            <person name="Lotti C."/>
            <person name="Ricciardi L."/>
            <person name="Dicenta F."/>
            <person name="Lopez-Marques R.L."/>
            <person name="Lindberg Moller B."/>
        </authorList>
    </citation>
    <scope>NUCLEOTIDE SEQUENCE</scope>
</reference>
<accession>A0A4Y1RVP7</accession>
<proteinExistence type="predicted"/>
<dbReference type="InterPro" id="IPR032675">
    <property type="entry name" value="LRR_dom_sf"/>
</dbReference>
<sequence>MEKSLTNLNLHESRLEEDLLSHIEALPSLHSFCLDNASGRKELCFNRGIVKLRHLRFWDLALLNNITIEKGAMPNLEFLGIRSCLTLETLPQETTTGLKILPMSFGVGPLELVRLVLTPRDLLPKAVSSAAVDLPLPSFSPNCNKDALKYLILSKE</sequence>
<protein>
    <submittedName>
        <fullName evidence="1">NB-ARC domain-containing disease resistance protein</fullName>
    </submittedName>
</protein>
<dbReference type="Gene3D" id="3.80.10.10">
    <property type="entry name" value="Ribonuclease Inhibitor"/>
    <property type="match status" value="1"/>
</dbReference>
<dbReference type="AlphaFoldDB" id="A0A4Y1RVP7"/>